<evidence type="ECO:0000313" key="6">
    <source>
        <dbReference type="EMBL" id="MCU6797621.1"/>
    </source>
</evidence>
<dbReference type="PROSITE" id="PS50983">
    <property type="entry name" value="FE_B12_PBP"/>
    <property type="match status" value="1"/>
</dbReference>
<feature type="domain" description="HTH araC/xylS-type" evidence="4">
    <location>
        <begin position="175"/>
        <end position="273"/>
    </location>
</feature>
<sequence>MNNQPRYPAPYSIYFLHSIHKRRYCKEPLRYRHFPVTMICFIIKGTGTLLIDSKLIEIKPLQLYIFKPNMDIEIALQSESIEYYTVMFRHFTSAAVGKNHQSIQLLRAPLPAFPAGYIPMEDPANVQALLRSLYEKRNEPADPFQSHIQFQELLQQILQAPVHDSVKPLIRHSIQQITAYMQSNFAGKLDMVKLAAMAGMTTSSFSRLFKKTIGVSPIEYLTQLRMESAKHLLSKPGYKIKHVSAAVGYENEFYFSRMFQQKVGVSPTFFMTRYRLKIAVVSCLKFQDSLRSLGIEPIVHVNCFKYPGMGDSEHAHVLSCRLQELEHAQPDVIIADMFHQEFQEELIRITPTVMFAVDPDWSVNYRNIAELLGREEKAEQELNQLALHTTAARRLLARSMVNQTVTLMQVNHLFVRIQGTIDHPLNELIYQELGLKPGSNMPLQTKSIELAPQWLPPLETDHLFIQKNHLRAGSENMYEQMCGTHAWKAIKAVQQGNVMLIPNWFSMSWTSGGRRAIIDQLVEYQKNTK</sequence>
<reference evidence="6 7" key="1">
    <citation type="submission" date="2022-09" db="EMBL/GenBank/DDBJ databases">
        <authorList>
            <person name="Han X.L."/>
            <person name="Wang Q."/>
            <person name="Lu T."/>
        </authorList>
    </citation>
    <scope>NUCLEOTIDE SEQUENCE [LARGE SCALE GENOMIC DNA]</scope>
    <source>
        <strain evidence="6 7">WQ 127069</strain>
    </source>
</reference>
<dbReference type="SUPFAM" id="SSF53807">
    <property type="entry name" value="Helical backbone' metal receptor"/>
    <property type="match status" value="1"/>
</dbReference>
<dbReference type="PANTHER" id="PTHR43280:SF28">
    <property type="entry name" value="HTH-TYPE TRANSCRIPTIONAL ACTIVATOR RHAS"/>
    <property type="match status" value="1"/>
</dbReference>
<dbReference type="InterPro" id="IPR037923">
    <property type="entry name" value="HTH-like"/>
</dbReference>
<dbReference type="Proteomes" id="UP001652445">
    <property type="component" value="Unassembled WGS sequence"/>
</dbReference>
<evidence type="ECO:0000256" key="3">
    <source>
        <dbReference type="ARBA" id="ARBA00023163"/>
    </source>
</evidence>
<dbReference type="RefSeq" id="WP_262688374.1">
    <property type="nucleotide sequence ID" value="NZ_JAOQIO010000123.1"/>
</dbReference>
<dbReference type="SUPFAM" id="SSF51215">
    <property type="entry name" value="Regulatory protein AraC"/>
    <property type="match status" value="1"/>
</dbReference>
<proteinExistence type="predicted"/>
<evidence type="ECO:0000259" key="5">
    <source>
        <dbReference type="PROSITE" id="PS50983"/>
    </source>
</evidence>
<keyword evidence="3" id="KW-0804">Transcription</keyword>
<evidence type="ECO:0000256" key="1">
    <source>
        <dbReference type="ARBA" id="ARBA00023015"/>
    </source>
</evidence>
<name>A0ABT2UUC7_9BACL</name>
<protein>
    <submittedName>
        <fullName evidence="6">AraC family transcriptional regulator</fullName>
    </submittedName>
</protein>
<organism evidence="6 7">
    <name type="scientific">Paenibacillus baimaensis</name>
    <dbReference type="NCBI Taxonomy" id="2982185"/>
    <lineage>
        <taxon>Bacteria</taxon>
        <taxon>Bacillati</taxon>
        <taxon>Bacillota</taxon>
        <taxon>Bacilli</taxon>
        <taxon>Bacillales</taxon>
        <taxon>Paenibacillaceae</taxon>
        <taxon>Paenibacillus</taxon>
    </lineage>
</organism>
<dbReference type="InterPro" id="IPR002491">
    <property type="entry name" value="ABC_transptr_periplasmic_BD"/>
</dbReference>
<dbReference type="PANTHER" id="PTHR43280">
    <property type="entry name" value="ARAC-FAMILY TRANSCRIPTIONAL REGULATOR"/>
    <property type="match status" value="1"/>
</dbReference>
<dbReference type="Pfam" id="PF01497">
    <property type="entry name" value="Peripla_BP_2"/>
    <property type="match status" value="1"/>
</dbReference>
<evidence type="ECO:0000259" key="4">
    <source>
        <dbReference type="PROSITE" id="PS01124"/>
    </source>
</evidence>
<gene>
    <name evidence="6" type="ORF">OB236_36400</name>
</gene>
<dbReference type="Gene3D" id="3.40.50.1980">
    <property type="entry name" value="Nitrogenase molybdenum iron protein domain"/>
    <property type="match status" value="2"/>
</dbReference>
<dbReference type="Gene3D" id="1.10.10.60">
    <property type="entry name" value="Homeodomain-like"/>
    <property type="match status" value="2"/>
</dbReference>
<comment type="caution">
    <text evidence="6">The sequence shown here is derived from an EMBL/GenBank/DDBJ whole genome shotgun (WGS) entry which is preliminary data.</text>
</comment>
<feature type="domain" description="Fe/B12 periplasmic-binding" evidence="5">
    <location>
        <begin position="261"/>
        <end position="529"/>
    </location>
</feature>
<keyword evidence="2" id="KW-0238">DNA-binding</keyword>
<dbReference type="SMART" id="SM00342">
    <property type="entry name" value="HTH_ARAC"/>
    <property type="match status" value="1"/>
</dbReference>
<evidence type="ECO:0000256" key="2">
    <source>
        <dbReference type="ARBA" id="ARBA00023125"/>
    </source>
</evidence>
<keyword evidence="1" id="KW-0805">Transcription regulation</keyword>
<dbReference type="InterPro" id="IPR018060">
    <property type="entry name" value="HTH_AraC"/>
</dbReference>
<dbReference type="EMBL" id="JAOQIO010000123">
    <property type="protein sequence ID" value="MCU6797621.1"/>
    <property type="molecule type" value="Genomic_DNA"/>
</dbReference>
<accession>A0ABT2UUC7</accession>
<dbReference type="SUPFAM" id="SSF46689">
    <property type="entry name" value="Homeodomain-like"/>
    <property type="match status" value="2"/>
</dbReference>
<evidence type="ECO:0000313" key="7">
    <source>
        <dbReference type="Proteomes" id="UP001652445"/>
    </source>
</evidence>
<dbReference type="Pfam" id="PF12833">
    <property type="entry name" value="HTH_18"/>
    <property type="match status" value="1"/>
</dbReference>
<keyword evidence="7" id="KW-1185">Reference proteome</keyword>
<dbReference type="PROSITE" id="PS01124">
    <property type="entry name" value="HTH_ARAC_FAMILY_2"/>
    <property type="match status" value="1"/>
</dbReference>
<dbReference type="InterPro" id="IPR009057">
    <property type="entry name" value="Homeodomain-like_sf"/>
</dbReference>